<keyword evidence="1" id="KW-0853">WD repeat</keyword>
<organism evidence="5 6">
    <name type="scientific">Laccaria amethystina LaAM-08-1</name>
    <dbReference type="NCBI Taxonomy" id="1095629"/>
    <lineage>
        <taxon>Eukaryota</taxon>
        <taxon>Fungi</taxon>
        <taxon>Dikarya</taxon>
        <taxon>Basidiomycota</taxon>
        <taxon>Agaricomycotina</taxon>
        <taxon>Agaricomycetes</taxon>
        <taxon>Agaricomycetidae</taxon>
        <taxon>Agaricales</taxon>
        <taxon>Agaricineae</taxon>
        <taxon>Hydnangiaceae</taxon>
        <taxon>Laccaria</taxon>
    </lineage>
</organism>
<sequence>MIMPPPPTPTPPAPAHFLRSHTSSISALAVSDDNERIYSADASGKVVVTSTRSLRAITAWSPHSDSILGVEEWGTQIVTHGRDNKLHVWTRIEEMPSSARLGGSAALPSLPTPTLRYSMDVNALNYCRFSLLRLCEGSEEAKALIALPNLVDSSVADIWSLPQRDRIHAAIGQASAKSIFSPDAKVNKSGIIMSMHLFYPPADLSLASTSNASQIHLICAYEDGGVTLRRYTQTDRLKSVQGAGWEAIWSVKHHTETIMAMRVSKSNSFALTVSADHIVGCYDLTGKTSAADACTVYRMKHPGNGSIAIRDDGKICAIGGWDGRIRLYSTRTFKPLGTLKYHKSACQCVEFARSGDRSIGIKPRVLADDDDDEFNFDEKEDRTRWLLGGGKDNRVTVWSLISFEKS</sequence>
<name>A0A0C9Y7X8_9AGAR</name>
<keyword evidence="6" id="KW-1185">Reference proteome</keyword>
<dbReference type="STRING" id="1095629.A0A0C9Y7X8"/>
<dbReference type="InterPro" id="IPR036322">
    <property type="entry name" value="WD40_repeat_dom_sf"/>
</dbReference>
<keyword evidence="2" id="KW-0677">Repeat</keyword>
<reference evidence="5 6" key="1">
    <citation type="submission" date="2014-04" db="EMBL/GenBank/DDBJ databases">
        <authorList>
            <consortium name="DOE Joint Genome Institute"/>
            <person name="Kuo A."/>
            <person name="Kohler A."/>
            <person name="Nagy L.G."/>
            <person name="Floudas D."/>
            <person name="Copeland A."/>
            <person name="Barry K.W."/>
            <person name="Cichocki N."/>
            <person name="Veneault-Fourrey C."/>
            <person name="LaButti K."/>
            <person name="Lindquist E.A."/>
            <person name="Lipzen A."/>
            <person name="Lundell T."/>
            <person name="Morin E."/>
            <person name="Murat C."/>
            <person name="Sun H."/>
            <person name="Tunlid A."/>
            <person name="Henrissat B."/>
            <person name="Grigoriev I.V."/>
            <person name="Hibbett D.S."/>
            <person name="Martin F."/>
            <person name="Nordberg H.P."/>
            <person name="Cantor M.N."/>
            <person name="Hua S.X."/>
        </authorList>
    </citation>
    <scope>NUCLEOTIDE SEQUENCE [LARGE SCALE GENOMIC DNA]</scope>
    <source>
        <strain evidence="5 6">LaAM-08-1</strain>
    </source>
</reference>
<dbReference type="HOGENOM" id="CLU_041940_0_2_1"/>
<evidence type="ECO:0000256" key="2">
    <source>
        <dbReference type="ARBA" id="ARBA00022737"/>
    </source>
</evidence>
<dbReference type="InterPro" id="IPR001680">
    <property type="entry name" value="WD40_rpt"/>
</dbReference>
<protein>
    <recommendedName>
        <fullName evidence="4">ASTRA-associated protein 1</fullName>
    </recommendedName>
</protein>
<dbReference type="PANTHER" id="PTHR19854:SF1">
    <property type="entry name" value="GUANINE NUCLEOTIDE-BINDING PROTEIN SUBUNIT BETA-LIKE PROTEIN 1"/>
    <property type="match status" value="1"/>
</dbReference>
<comment type="similarity">
    <text evidence="3">Belongs to the WD repeat ASA1 family.</text>
</comment>
<proteinExistence type="inferred from homology"/>
<dbReference type="Proteomes" id="UP000054477">
    <property type="component" value="Unassembled WGS sequence"/>
</dbReference>
<evidence type="ECO:0000256" key="1">
    <source>
        <dbReference type="ARBA" id="ARBA00022574"/>
    </source>
</evidence>
<dbReference type="SMART" id="SM00320">
    <property type="entry name" value="WD40"/>
    <property type="match status" value="5"/>
</dbReference>
<evidence type="ECO:0000256" key="4">
    <source>
        <dbReference type="ARBA" id="ARBA00040563"/>
    </source>
</evidence>
<accession>A0A0C9Y7X8</accession>
<dbReference type="SUPFAM" id="SSF50978">
    <property type="entry name" value="WD40 repeat-like"/>
    <property type="match status" value="1"/>
</dbReference>
<dbReference type="InterPro" id="IPR015943">
    <property type="entry name" value="WD40/YVTN_repeat-like_dom_sf"/>
</dbReference>
<evidence type="ECO:0000313" key="5">
    <source>
        <dbReference type="EMBL" id="KIK10124.1"/>
    </source>
</evidence>
<dbReference type="Gene3D" id="2.130.10.10">
    <property type="entry name" value="YVTN repeat-like/Quinoprotein amine dehydrogenase"/>
    <property type="match status" value="2"/>
</dbReference>
<dbReference type="AlphaFoldDB" id="A0A0C9Y7X8"/>
<dbReference type="OrthoDB" id="7668193at2759"/>
<dbReference type="Pfam" id="PF00400">
    <property type="entry name" value="WD40"/>
    <property type="match status" value="2"/>
</dbReference>
<dbReference type="EMBL" id="KN838536">
    <property type="protein sequence ID" value="KIK10124.1"/>
    <property type="molecule type" value="Genomic_DNA"/>
</dbReference>
<dbReference type="PANTHER" id="PTHR19854">
    <property type="entry name" value="TRANSDUCIN BETA-LIKE 3"/>
    <property type="match status" value="1"/>
</dbReference>
<gene>
    <name evidence="5" type="ORF">K443DRAFT_621193</name>
</gene>
<reference evidence="6" key="2">
    <citation type="submission" date="2015-01" db="EMBL/GenBank/DDBJ databases">
        <title>Evolutionary Origins and Diversification of the Mycorrhizal Mutualists.</title>
        <authorList>
            <consortium name="DOE Joint Genome Institute"/>
            <consortium name="Mycorrhizal Genomics Consortium"/>
            <person name="Kohler A."/>
            <person name="Kuo A."/>
            <person name="Nagy L.G."/>
            <person name="Floudas D."/>
            <person name="Copeland A."/>
            <person name="Barry K.W."/>
            <person name="Cichocki N."/>
            <person name="Veneault-Fourrey C."/>
            <person name="LaButti K."/>
            <person name="Lindquist E.A."/>
            <person name="Lipzen A."/>
            <person name="Lundell T."/>
            <person name="Morin E."/>
            <person name="Murat C."/>
            <person name="Riley R."/>
            <person name="Ohm R."/>
            <person name="Sun H."/>
            <person name="Tunlid A."/>
            <person name="Henrissat B."/>
            <person name="Grigoriev I.V."/>
            <person name="Hibbett D.S."/>
            <person name="Martin F."/>
        </authorList>
    </citation>
    <scope>NUCLEOTIDE SEQUENCE [LARGE SCALE GENOMIC DNA]</scope>
    <source>
        <strain evidence="6">LaAM-08-1</strain>
    </source>
</reference>
<evidence type="ECO:0000256" key="3">
    <source>
        <dbReference type="ARBA" id="ARBA00037931"/>
    </source>
</evidence>
<evidence type="ECO:0000313" key="6">
    <source>
        <dbReference type="Proteomes" id="UP000054477"/>
    </source>
</evidence>